<evidence type="ECO:0000313" key="2">
    <source>
        <dbReference type="EMBL" id="GAG86628.1"/>
    </source>
</evidence>
<accession>X1BR38</accession>
<feature type="non-terminal residue" evidence="2">
    <location>
        <position position="64"/>
    </location>
</feature>
<protein>
    <submittedName>
        <fullName evidence="2">Uncharacterized protein</fullName>
    </submittedName>
</protein>
<keyword evidence="1" id="KW-0812">Transmembrane</keyword>
<sequence length="64" mass="7359">MKKAFYPFLFAMFPTLSLFAYNISEVREEYLLLPIAISLAMTAGVFFTLRLITKNYEKSGLLTL</sequence>
<organism evidence="2">
    <name type="scientific">marine sediment metagenome</name>
    <dbReference type="NCBI Taxonomy" id="412755"/>
    <lineage>
        <taxon>unclassified sequences</taxon>
        <taxon>metagenomes</taxon>
        <taxon>ecological metagenomes</taxon>
    </lineage>
</organism>
<proteinExistence type="predicted"/>
<keyword evidence="1" id="KW-1133">Transmembrane helix</keyword>
<feature type="transmembrane region" description="Helical" evidence="1">
    <location>
        <begin position="30"/>
        <end position="52"/>
    </location>
</feature>
<comment type="caution">
    <text evidence="2">The sequence shown here is derived from an EMBL/GenBank/DDBJ whole genome shotgun (WGS) entry which is preliminary data.</text>
</comment>
<dbReference type="AlphaFoldDB" id="X1BR38"/>
<dbReference type="EMBL" id="BART01014254">
    <property type="protein sequence ID" value="GAG86628.1"/>
    <property type="molecule type" value="Genomic_DNA"/>
</dbReference>
<name>X1BR38_9ZZZZ</name>
<evidence type="ECO:0000256" key="1">
    <source>
        <dbReference type="SAM" id="Phobius"/>
    </source>
</evidence>
<reference evidence="2" key="1">
    <citation type="journal article" date="2014" name="Front. Microbiol.">
        <title>High frequency of phylogenetically diverse reductive dehalogenase-homologous genes in deep subseafloor sedimentary metagenomes.</title>
        <authorList>
            <person name="Kawai M."/>
            <person name="Futagami T."/>
            <person name="Toyoda A."/>
            <person name="Takaki Y."/>
            <person name="Nishi S."/>
            <person name="Hori S."/>
            <person name="Arai W."/>
            <person name="Tsubouchi T."/>
            <person name="Morono Y."/>
            <person name="Uchiyama I."/>
            <person name="Ito T."/>
            <person name="Fujiyama A."/>
            <person name="Inagaki F."/>
            <person name="Takami H."/>
        </authorList>
    </citation>
    <scope>NUCLEOTIDE SEQUENCE</scope>
    <source>
        <strain evidence="2">Expedition CK06-06</strain>
    </source>
</reference>
<keyword evidence="1" id="KW-0472">Membrane</keyword>
<gene>
    <name evidence="2" type="ORF">S01H4_28576</name>
</gene>